<proteinExistence type="predicted"/>
<sequence>MCGIIPMNAPSCGLITKTDAERLVNALLHRNPPKSAISTPLLSPKDSKSHIRVYHNCFGKAKGIASLHLYDNPDALCI</sequence>
<dbReference type="AlphaFoldDB" id="A0A8J2PMZ1"/>
<dbReference type="GO" id="GO:0005737">
    <property type="term" value="C:cytoplasm"/>
    <property type="evidence" value="ECO:0007669"/>
    <property type="project" value="TreeGrafter"/>
</dbReference>
<dbReference type="GO" id="GO:0000978">
    <property type="term" value="F:RNA polymerase II cis-regulatory region sequence-specific DNA binding"/>
    <property type="evidence" value="ECO:0007669"/>
    <property type="project" value="TreeGrafter"/>
</dbReference>
<feature type="domain" description="c-SKI SMAD4-binding" evidence="2">
    <location>
        <begin position="51"/>
        <end position="78"/>
    </location>
</feature>
<dbReference type="InterPro" id="IPR014890">
    <property type="entry name" value="c-SKI_SMAD4-bd_dom"/>
</dbReference>
<protein>
    <submittedName>
        <fullName evidence="3">Uncharacterized protein</fullName>
    </submittedName>
</protein>
<dbReference type="InterPro" id="IPR023216">
    <property type="entry name" value="Tscrpt_reg_SKI_SnoN"/>
</dbReference>
<evidence type="ECO:0000259" key="2">
    <source>
        <dbReference type="Pfam" id="PF08782"/>
    </source>
</evidence>
<dbReference type="GO" id="GO:0030514">
    <property type="term" value="P:negative regulation of BMP signaling pathway"/>
    <property type="evidence" value="ECO:0007669"/>
    <property type="project" value="TreeGrafter"/>
</dbReference>
<dbReference type="Pfam" id="PF02437">
    <property type="entry name" value="Ski_Sno_DHD"/>
    <property type="match status" value="1"/>
</dbReference>
<dbReference type="Proteomes" id="UP000708208">
    <property type="component" value="Unassembled WGS sequence"/>
</dbReference>
<reference evidence="3" key="1">
    <citation type="submission" date="2021-06" db="EMBL/GenBank/DDBJ databases">
        <authorList>
            <person name="Hodson N. C."/>
            <person name="Mongue J. A."/>
            <person name="Jaron S. K."/>
        </authorList>
    </citation>
    <scope>NUCLEOTIDE SEQUENCE</scope>
</reference>
<feature type="non-terminal residue" evidence="3">
    <location>
        <position position="1"/>
    </location>
</feature>
<evidence type="ECO:0000259" key="1">
    <source>
        <dbReference type="Pfam" id="PF02437"/>
    </source>
</evidence>
<name>A0A8J2PMZ1_9HEXA</name>
<dbReference type="PANTHER" id="PTHR10005:SF25">
    <property type="entry name" value="SNO ONCOGENE, ISOFORM B"/>
    <property type="match status" value="1"/>
</dbReference>
<dbReference type="GO" id="GO:0046332">
    <property type="term" value="F:SMAD binding"/>
    <property type="evidence" value="ECO:0007669"/>
    <property type="project" value="InterPro"/>
</dbReference>
<dbReference type="EMBL" id="CAJVCH010482691">
    <property type="protein sequence ID" value="CAG7820570.1"/>
    <property type="molecule type" value="Genomic_DNA"/>
</dbReference>
<organism evidence="3 4">
    <name type="scientific">Allacma fusca</name>
    <dbReference type="NCBI Taxonomy" id="39272"/>
    <lineage>
        <taxon>Eukaryota</taxon>
        <taxon>Metazoa</taxon>
        <taxon>Ecdysozoa</taxon>
        <taxon>Arthropoda</taxon>
        <taxon>Hexapoda</taxon>
        <taxon>Collembola</taxon>
        <taxon>Symphypleona</taxon>
        <taxon>Sminthuridae</taxon>
        <taxon>Allacma</taxon>
    </lineage>
</organism>
<dbReference type="GO" id="GO:0005667">
    <property type="term" value="C:transcription regulator complex"/>
    <property type="evidence" value="ECO:0007669"/>
    <property type="project" value="TreeGrafter"/>
</dbReference>
<feature type="domain" description="SKI/SNO/DAC" evidence="1">
    <location>
        <begin position="2"/>
        <end position="29"/>
    </location>
</feature>
<dbReference type="GO" id="GO:0005634">
    <property type="term" value="C:nucleus"/>
    <property type="evidence" value="ECO:0007669"/>
    <property type="project" value="TreeGrafter"/>
</dbReference>
<dbReference type="OrthoDB" id="3938623at2759"/>
<gene>
    <name evidence="3" type="ORF">AFUS01_LOCUS30955</name>
</gene>
<evidence type="ECO:0000313" key="4">
    <source>
        <dbReference type="Proteomes" id="UP000708208"/>
    </source>
</evidence>
<evidence type="ECO:0000313" key="3">
    <source>
        <dbReference type="EMBL" id="CAG7820570.1"/>
    </source>
</evidence>
<feature type="non-terminal residue" evidence="3">
    <location>
        <position position="78"/>
    </location>
</feature>
<accession>A0A8J2PMZ1</accession>
<keyword evidence="4" id="KW-1185">Reference proteome</keyword>
<dbReference type="Pfam" id="PF08782">
    <property type="entry name" value="c-SKI_SMAD_bind"/>
    <property type="match status" value="1"/>
</dbReference>
<dbReference type="GO" id="GO:0000981">
    <property type="term" value="F:DNA-binding transcription factor activity, RNA polymerase II-specific"/>
    <property type="evidence" value="ECO:0007669"/>
    <property type="project" value="TreeGrafter"/>
</dbReference>
<dbReference type="InterPro" id="IPR003380">
    <property type="entry name" value="SKI/SNO/DAC"/>
</dbReference>
<comment type="caution">
    <text evidence="3">The sequence shown here is derived from an EMBL/GenBank/DDBJ whole genome shotgun (WGS) entry which is preliminary data.</text>
</comment>
<dbReference type="PANTHER" id="PTHR10005">
    <property type="entry name" value="SKI ONCOGENE-RELATED"/>
    <property type="match status" value="1"/>
</dbReference>